<sequence>MSMSIMKMNEQDFEQVAAIARKINRLCQECEAIIAKYEPSLDNMTEEEIHQLDINIDRSIDDFKTWIKVWYGKDSEAYRLADYFIHSQEAVEDFCSNYFSGNRDNVTDDLERYGRYCFEQCYEAINNEPIWQSDM</sequence>
<name>A0ABY5SDR1_9BACL</name>
<organism evidence="1 2">
    <name type="scientific">Paenibacillus spongiae</name>
    <dbReference type="NCBI Taxonomy" id="2909671"/>
    <lineage>
        <taxon>Bacteria</taxon>
        <taxon>Bacillati</taxon>
        <taxon>Bacillota</taxon>
        <taxon>Bacilli</taxon>
        <taxon>Bacillales</taxon>
        <taxon>Paenibacillaceae</taxon>
        <taxon>Paenibacillus</taxon>
    </lineage>
</organism>
<evidence type="ECO:0000313" key="2">
    <source>
        <dbReference type="Proteomes" id="UP001057877"/>
    </source>
</evidence>
<dbReference type="RefSeq" id="WP_258388131.1">
    <property type="nucleotide sequence ID" value="NZ_CP091430.1"/>
</dbReference>
<keyword evidence="2" id="KW-1185">Reference proteome</keyword>
<accession>A0ABY5SDR1</accession>
<protein>
    <recommendedName>
        <fullName evidence="3">DUF1642 domain-containing protein</fullName>
    </recommendedName>
</protein>
<evidence type="ECO:0008006" key="3">
    <source>
        <dbReference type="Google" id="ProtNLM"/>
    </source>
</evidence>
<dbReference type="Proteomes" id="UP001057877">
    <property type="component" value="Chromosome"/>
</dbReference>
<proteinExistence type="predicted"/>
<evidence type="ECO:0000313" key="1">
    <source>
        <dbReference type="EMBL" id="UVI32071.1"/>
    </source>
</evidence>
<dbReference type="EMBL" id="CP091430">
    <property type="protein sequence ID" value="UVI32071.1"/>
    <property type="molecule type" value="Genomic_DNA"/>
</dbReference>
<gene>
    <name evidence="1" type="ORF">L1F29_09740</name>
</gene>
<reference evidence="1" key="1">
    <citation type="submission" date="2022-01" db="EMBL/GenBank/DDBJ databases">
        <title>Paenibacillus spongiae sp. nov., isolated from marine sponge.</title>
        <authorList>
            <person name="Li Z."/>
            <person name="Zhang M."/>
        </authorList>
    </citation>
    <scope>NUCLEOTIDE SEQUENCE</scope>
    <source>
        <strain evidence="1">PHS-Z3</strain>
    </source>
</reference>